<dbReference type="Proteomes" id="UP000256645">
    <property type="component" value="Unassembled WGS sequence"/>
</dbReference>
<keyword evidence="2" id="KW-1185">Reference proteome</keyword>
<dbReference type="SUPFAM" id="SSF53474">
    <property type="entry name" value="alpha/beta-Hydrolases"/>
    <property type="match status" value="1"/>
</dbReference>
<dbReference type="InterPro" id="IPR029058">
    <property type="entry name" value="AB_hydrolase_fold"/>
</dbReference>
<dbReference type="Gene3D" id="3.40.50.1820">
    <property type="entry name" value="alpha/beta hydrolase"/>
    <property type="match status" value="1"/>
</dbReference>
<name>A0A3D8QDB2_9HELO</name>
<dbReference type="EMBL" id="PDLM01000016">
    <property type="protein sequence ID" value="RDW59598.1"/>
    <property type="molecule type" value="Genomic_DNA"/>
</dbReference>
<evidence type="ECO:0000313" key="2">
    <source>
        <dbReference type="Proteomes" id="UP000256645"/>
    </source>
</evidence>
<dbReference type="OrthoDB" id="94039at2759"/>
<comment type="caution">
    <text evidence="1">The sequence shown here is derived from an EMBL/GenBank/DDBJ whole genome shotgun (WGS) entry which is preliminary data.</text>
</comment>
<organism evidence="1 2">
    <name type="scientific">Coleophoma cylindrospora</name>
    <dbReference type="NCBI Taxonomy" id="1849047"/>
    <lineage>
        <taxon>Eukaryota</taxon>
        <taxon>Fungi</taxon>
        <taxon>Dikarya</taxon>
        <taxon>Ascomycota</taxon>
        <taxon>Pezizomycotina</taxon>
        <taxon>Leotiomycetes</taxon>
        <taxon>Helotiales</taxon>
        <taxon>Dermateaceae</taxon>
        <taxon>Coleophoma</taxon>
    </lineage>
</organism>
<accession>A0A3D8QDB2</accession>
<evidence type="ECO:0000313" key="1">
    <source>
        <dbReference type="EMBL" id="RDW59598.1"/>
    </source>
</evidence>
<proteinExistence type="predicted"/>
<protein>
    <submittedName>
        <fullName evidence="1">Uncharacterized protein</fullName>
    </submittedName>
</protein>
<dbReference type="AlphaFoldDB" id="A0A3D8QDB2"/>
<gene>
    <name evidence="1" type="ORF">BP6252_12685</name>
</gene>
<sequence length="204" mass="23341">MPKETTVHDLRKRLSRKDDPTHRWYAHSMGTIYPSAPAGSVTLTTSKAQETRSYIWWNFRPRDLVDAEQSGSSDPMRDEAAARLFMRTESRLAFEQLPHLRPMVLYLHAEQSNINIPRICQVKLKVTGRGLGESGGVESRMVEEVVLKGSHFIPFEKPRECTGILGNWLEKVLVRDGEDRRILDEKPSGKSERDGLVLSKLWLE</sequence>
<reference evidence="1 2" key="1">
    <citation type="journal article" date="2018" name="IMA Fungus">
        <title>IMA Genome-F 9: Draft genome sequence of Annulohypoxylon stygium, Aspergillus mulundensis, Berkeleyomyces basicola (syn. Thielaviopsis basicola), Ceratocystis smalleyi, two Cercospora beticola strains, Coleophoma cylindrospora, Fusarium fracticaudum, Phialophora cf. hyalina, and Morchella septimelata.</title>
        <authorList>
            <person name="Wingfield B.D."/>
            <person name="Bills G.F."/>
            <person name="Dong Y."/>
            <person name="Huang W."/>
            <person name="Nel W.J."/>
            <person name="Swalarsk-Parry B.S."/>
            <person name="Vaghefi N."/>
            <person name="Wilken P.M."/>
            <person name="An Z."/>
            <person name="de Beer Z.W."/>
            <person name="De Vos L."/>
            <person name="Chen L."/>
            <person name="Duong T.A."/>
            <person name="Gao Y."/>
            <person name="Hammerbacher A."/>
            <person name="Kikkert J.R."/>
            <person name="Li Y."/>
            <person name="Li H."/>
            <person name="Li K."/>
            <person name="Li Q."/>
            <person name="Liu X."/>
            <person name="Ma X."/>
            <person name="Naidoo K."/>
            <person name="Pethybridge S.J."/>
            <person name="Sun J."/>
            <person name="Steenkamp E.T."/>
            <person name="van der Nest M.A."/>
            <person name="van Wyk S."/>
            <person name="Wingfield M.J."/>
            <person name="Xiong C."/>
            <person name="Yue Q."/>
            <person name="Zhang X."/>
        </authorList>
    </citation>
    <scope>NUCLEOTIDE SEQUENCE [LARGE SCALE GENOMIC DNA]</scope>
    <source>
        <strain evidence="1 2">BP6252</strain>
    </source>
</reference>